<protein>
    <submittedName>
        <fullName evidence="1">Uncharacterized protein</fullName>
    </submittedName>
</protein>
<sequence>MFASGDGRVRVECRFESDTIWLSQAAMAELYDKDVRTINEHLINIFSEGELVQNSTIRKFRIVRQEGKRQVSREIDHYNLEAILAVGYRVRSPRGTQFRQWATQTLQEYLIKGFVMDDERLKNPPVGSSVVPDYFDEMLERIRDIRASERRVYLRVREIFALAAEMSSISHRLKKPRNFFKPSRINCILPVPGIPLRNSSTNEQMPASRTWA</sequence>
<dbReference type="AlphaFoldDB" id="A0A8S0FHQ0"/>
<dbReference type="Pfam" id="PF13310">
    <property type="entry name" value="Virulence_RhuM"/>
    <property type="match status" value="1"/>
</dbReference>
<name>A0A8S0FHQ0_ECOLX</name>
<reference evidence="1 2" key="1">
    <citation type="submission" date="2020-01" db="EMBL/GenBank/DDBJ databases">
        <title>Dynamics of blaIMP-6 dissemination in carbapenem resistant Enterobacteriacea isolated from regional surveillance in Osaka, Japan.</title>
        <authorList>
            <person name="Abe R."/>
            <person name="Akeda Y."/>
            <person name="Sugawara Y."/>
            <person name="Yamamoto N."/>
            <person name="Tomono K."/>
            <person name="Takeuchi D."/>
            <person name="Kawahara R."/>
            <person name="Hamada S."/>
        </authorList>
    </citation>
    <scope>NUCLEOTIDE SEQUENCE [LARGE SCALE GENOMIC DNA]</scope>
    <source>
        <strain evidence="1 2">E300</strain>
    </source>
</reference>
<organism evidence="1 2">
    <name type="scientific">Escherichia coli</name>
    <dbReference type="NCBI Taxonomy" id="562"/>
    <lineage>
        <taxon>Bacteria</taxon>
        <taxon>Pseudomonadati</taxon>
        <taxon>Pseudomonadota</taxon>
        <taxon>Gammaproteobacteria</taxon>
        <taxon>Enterobacterales</taxon>
        <taxon>Enterobacteriaceae</taxon>
        <taxon>Escherichia</taxon>
    </lineage>
</organism>
<evidence type="ECO:0000313" key="2">
    <source>
        <dbReference type="Proteomes" id="UP000467488"/>
    </source>
</evidence>
<dbReference type="EMBL" id="AP022360">
    <property type="protein sequence ID" value="BBU79668.1"/>
    <property type="molecule type" value="Genomic_DNA"/>
</dbReference>
<evidence type="ECO:0000313" key="1">
    <source>
        <dbReference type="EMBL" id="BBU79668.1"/>
    </source>
</evidence>
<dbReference type="Proteomes" id="UP000467488">
    <property type="component" value="Chromosome"/>
</dbReference>
<dbReference type="PANTHER" id="PTHR35810">
    <property type="entry name" value="CYTOPLASMIC PROTEIN-RELATED"/>
    <property type="match status" value="1"/>
</dbReference>
<dbReference type="PANTHER" id="PTHR35810:SF1">
    <property type="entry name" value="CYTOPLASMIC PROTEIN"/>
    <property type="match status" value="1"/>
</dbReference>
<accession>A0A8S0FHQ0</accession>
<proteinExistence type="predicted"/>
<gene>
    <name evidence="1" type="ORF">EIMP300_10680</name>
</gene>
<dbReference type="InterPro" id="IPR011204">
    <property type="entry name" value="Virulence_RhuM-like"/>
</dbReference>